<evidence type="ECO:0000256" key="2">
    <source>
        <dbReference type="SAM" id="SignalP"/>
    </source>
</evidence>
<keyword evidence="2" id="KW-0732">Signal</keyword>
<evidence type="ECO:0000313" key="4">
    <source>
        <dbReference type="Proteomes" id="UP001235664"/>
    </source>
</evidence>
<feature type="region of interest" description="Disordered" evidence="1">
    <location>
        <begin position="406"/>
        <end position="432"/>
    </location>
</feature>
<dbReference type="Proteomes" id="UP001235664">
    <property type="component" value="Unassembled WGS sequence"/>
</dbReference>
<protein>
    <submittedName>
        <fullName evidence="3">Uncharacterized protein</fullName>
    </submittedName>
</protein>
<dbReference type="Gene3D" id="2.160.20.10">
    <property type="entry name" value="Single-stranded right-handed beta-helix, Pectin lyase-like"/>
    <property type="match status" value="1"/>
</dbReference>
<feature type="signal peptide" evidence="2">
    <location>
        <begin position="1"/>
        <end position="23"/>
    </location>
</feature>
<dbReference type="InterPro" id="IPR012334">
    <property type="entry name" value="Pectin_lyas_fold"/>
</dbReference>
<dbReference type="InterPro" id="IPR011050">
    <property type="entry name" value="Pectin_lyase_fold/virulence"/>
</dbReference>
<reference evidence="3 4" key="1">
    <citation type="submission" date="2023-08" db="EMBL/GenBank/DDBJ databases">
        <title>genomic of DY56.</title>
        <authorList>
            <person name="Wang Y."/>
        </authorList>
    </citation>
    <scope>NUCLEOTIDE SEQUENCE [LARGE SCALE GENOMIC DNA]</scope>
    <source>
        <strain evidence="3 4">DY56-A-20</strain>
    </source>
</reference>
<name>A0ABT9HB63_9SPHN</name>
<dbReference type="EMBL" id="JAVAIL010000005">
    <property type="protein sequence ID" value="MDP4540571.1"/>
    <property type="molecule type" value="Genomic_DNA"/>
</dbReference>
<accession>A0ABT9HB63</accession>
<dbReference type="SUPFAM" id="SSF51126">
    <property type="entry name" value="Pectin lyase-like"/>
    <property type="match status" value="1"/>
</dbReference>
<organism evidence="3 4">
    <name type="scientific">Qipengyuania benthica</name>
    <dbReference type="NCBI Taxonomy" id="3067651"/>
    <lineage>
        <taxon>Bacteria</taxon>
        <taxon>Pseudomonadati</taxon>
        <taxon>Pseudomonadota</taxon>
        <taxon>Alphaproteobacteria</taxon>
        <taxon>Sphingomonadales</taxon>
        <taxon>Erythrobacteraceae</taxon>
        <taxon>Qipengyuania</taxon>
    </lineage>
</organism>
<feature type="chain" id="PRO_5045293683" evidence="2">
    <location>
        <begin position="24"/>
        <end position="464"/>
    </location>
</feature>
<keyword evidence="4" id="KW-1185">Reference proteome</keyword>
<evidence type="ECO:0000313" key="3">
    <source>
        <dbReference type="EMBL" id="MDP4540571.1"/>
    </source>
</evidence>
<sequence>MTYLKSFLAAASLAIGTATLLFSGVSTSAQDGAASLSTRMQDAARAGGGVVRLEPNQRLVVNDGVVLPRGVTLDLAGGELVAVLRSTNAAGVRMLSGSAIRNGTVSVISRGTPGEQSGAHAAILVGALYSENASPARMSPFAAPSDWRISGVSVRSDKTSGAAGIQIMGGANRGLIENVTVLDSDRMAGGIMLDWGTVGPVSSADVRGTAAAFARGQGWTTHPHDIDIRGVKIGRLTRSAGSGGGSVAVRLSGVHDMRVSGVVVEEVTQAGVIHHAGDLGYEFARAADAPRAHQGIVVENIDIRRTAQYVVWSDSHADNVARAANEGYRPRLAPIAATDIAFRQISGNASPRSIAQYGIRVNHQRGGSFSDIRVSGFDFGFFIDEQVYGLYIVRPYADESRRAAYSIGHPSRPPQDIRVSNPRSSGSSDGSNLVYIGNSADVRVVGAKALRARIAPSARRAKVD</sequence>
<evidence type="ECO:0000256" key="1">
    <source>
        <dbReference type="SAM" id="MobiDB-lite"/>
    </source>
</evidence>
<gene>
    <name evidence="3" type="ORF">Q9K01_13140</name>
</gene>
<proteinExistence type="predicted"/>
<comment type="caution">
    <text evidence="3">The sequence shown here is derived from an EMBL/GenBank/DDBJ whole genome shotgun (WGS) entry which is preliminary data.</text>
</comment>